<comment type="similarity">
    <text evidence="3">Belongs to the HDGF family.</text>
</comment>
<keyword evidence="7" id="KW-0175">Coiled coil</keyword>
<dbReference type="Gene3D" id="2.30.30.140">
    <property type="match status" value="1"/>
</dbReference>
<reference evidence="15" key="2">
    <citation type="submission" date="2019-11" db="UniProtKB">
        <authorList>
            <consortium name="Ensembl"/>
        </authorList>
    </citation>
    <scope>IDENTIFICATION</scope>
</reference>
<feature type="compositionally biased region" description="Polar residues" evidence="13">
    <location>
        <begin position="230"/>
        <end position="240"/>
    </location>
</feature>
<feature type="region of interest" description="Disordered" evidence="13">
    <location>
        <begin position="1"/>
        <end position="35"/>
    </location>
</feature>
<feature type="compositionally biased region" description="Polar residues" evidence="13">
    <location>
        <begin position="21"/>
        <end position="35"/>
    </location>
</feature>
<dbReference type="Xenbase" id="XB-GENE-6456056">
    <property type="gene designation" value="hdgfl2"/>
</dbReference>
<dbReference type="PANTHER" id="PTHR12550">
    <property type="entry name" value="HEPATOMA-DERIVED GROWTH FACTOR-RELATED"/>
    <property type="match status" value="1"/>
</dbReference>
<dbReference type="InterPro" id="IPR036218">
    <property type="entry name" value="HIVI-bd_sf"/>
</dbReference>
<dbReference type="Gene3D" id="1.20.930.10">
    <property type="entry name" value="Conserved domain common to transcription factors TFIIS, elongin A, CRSP70"/>
    <property type="match status" value="1"/>
</dbReference>
<feature type="compositionally biased region" description="Basic and acidic residues" evidence="13">
    <location>
        <begin position="462"/>
        <end position="495"/>
    </location>
</feature>
<evidence type="ECO:0000256" key="12">
    <source>
        <dbReference type="ARBA" id="ARBA00057253"/>
    </source>
</evidence>
<dbReference type="InterPro" id="IPR035441">
    <property type="entry name" value="TFIIS/LEDGF_dom_sf"/>
</dbReference>
<gene>
    <name evidence="15" type="primary">hdgfl2</name>
</gene>
<evidence type="ECO:0000256" key="9">
    <source>
        <dbReference type="ARBA" id="ARBA00023204"/>
    </source>
</evidence>
<evidence type="ECO:0000256" key="5">
    <source>
        <dbReference type="ARBA" id="ARBA00022541"/>
    </source>
</evidence>
<dbReference type="GO" id="GO:0006281">
    <property type="term" value="P:DNA repair"/>
    <property type="evidence" value="ECO:0007669"/>
    <property type="project" value="UniProtKB-KW"/>
</dbReference>
<feature type="compositionally biased region" description="Basic and acidic residues" evidence="13">
    <location>
        <begin position="605"/>
        <end position="620"/>
    </location>
</feature>
<evidence type="ECO:0000256" key="7">
    <source>
        <dbReference type="ARBA" id="ARBA00023054"/>
    </source>
</evidence>
<comment type="function">
    <text evidence="12">May act as a regulator of myogenesis. Promotes the repair of DNA double-strand breaks (DSBs) through the homologous recombination pathway by facilitating the recruitment of the DNA endonuclease RBBP8 to the DSBs.</text>
</comment>
<sequence>MVSKANQKARAGLPAEAGELTQHSVQSRGDPNRTVTMPLNFKPGDLVFAKMKGYPHWPARIDDVKDGAVKPPPNKYPIFFYGTHETAFLAPKDLFPYEKCKDKYGKPNKRKGFNEGLWEIQNNPQASYSLPPASVSSSDSDVPEEKSTARSDGEEEQETGQAILPTAGVSSSDEEGSDKGGVKRKGRTTTPPSAKRTKHSSSEQEPDSASSSEEENSDSDQDFTPEKSTPRIQRRTTNLGKKNKIFAESDSKSDESEDEKKEEEQKKSPSSSSASSPSLSSSDSEAPVKKTPRGRRPAEKPAPKPRGRGRKAEPIPSSDSSDSSFILKSFHSDSSVDRISEWKKRDEERRRELEERRKKEQEEQLRRLREEEREEEERKKREKAEKGDKSDSDSDSSKSEVIAPPKPKKSSSSSDSEEDKKPVKEVKPVASEIKKGKKEKVRAISDDSDSDKKVKKTIKKTRPSESARKTNQKEKRGERPRGRPSKVEKEKKKPEVITARKVVKKEPTVEEKLQKLHSEIKFALKVDNPDIQKCLDALEELGGLQVTSQILQKNTDVVATLKKIRRYKANQSVMDKAAEVYSRIKARILGPKLESQQKTVQKVNTAEKDPEEEKQTGKVEEDMDASVNGDFLSQRIETAGDKEQDGEGQNLDNKTEMETKQNNHAEHNSNPTEETIECRLISSENQTS</sequence>
<dbReference type="AlphaFoldDB" id="A0A5S6NYZ4"/>
<feature type="compositionally biased region" description="Basic and acidic residues" evidence="13">
    <location>
        <begin position="330"/>
        <end position="398"/>
    </location>
</feature>
<organism evidence="15">
    <name type="scientific">Xenopus tropicalis</name>
    <name type="common">Western clawed frog</name>
    <name type="synonym">Silurana tropicalis</name>
    <dbReference type="NCBI Taxonomy" id="8364"/>
    <lineage>
        <taxon>Eukaryota</taxon>
        <taxon>Metazoa</taxon>
        <taxon>Chordata</taxon>
        <taxon>Craniata</taxon>
        <taxon>Vertebrata</taxon>
        <taxon>Euteleostomi</taxon>
        <taxon>Amphibia</taxon>
        <taxon>Batrachia</taxon>
        <taxon>Anura</taxon>
        <taxon>Pipoidea</taxon>
        <taxon>Pipidae</taxon>
        <taxon>Xenopodinae</taxon>
        <taxon>Xenopus</taxon>
        <taxon>Silurana</taxon>
    </lineage>
</organism>
<evidence type="ECO:0000256" key="8">
    <source>
        <dbReference type="ARBA" id="ARBA00023172"/>
    </source>
</evidence>
<protein>
    <recommendedName>
        <fullName evidence="11">Hepatoma-derived growth factor-related protein 2</fullName>
    </recommendedName>
</protein>
<dbReference type="PROSITE" id="PS50812">
    <property type="entry name" value="PWWP"/>
    <property type="match status" value="1"/>
</dbReference>
<dbReference type="PANTHER" id="PTHR12550:SF18">
    <property type="entry name" value="HEPATOMA-DERIVED GROWTH FACTOR-RELATED PROTEIN 2"/>
    <property type="match status" value="1"/>
</dbReference>
<dbReference type="FunFam" id="2.30.30.140:FF:000017">
    <property type="entry name" value="hepatoma-derived growth factor isoform X1"/>
    <property type="match status" value="1"/>
</dbReference>
<name>A0A5S6NYZ4_XENTR</name>
<evidence type="ECO:0000256" key="4">
    <source>
        <dbReference type="ARBA" id="ARBA00022490"/>
    </source>
</evidence>
<evidence type="ECO:0000256" key="3">
    <source>
        <dbReference type="ARBA" id="ARBA00005309"/>
    </source>
</evidence>
<dbReference type="Bgee" id="ENSXETG00000024159">
    <property type="expression patterns" value="Expressed in gastrula and 13 other cell types or tissues"/>
</dbReference>
<dbReference type="GO" id="GO:0007517">
    <property type="term" value="P:muscle organ development"/>
    <property type="evidence" value="ECO:0007669"/>
    <property type="project" value="UniProtKB-KW"/>
</dbReference>
<feature type="region of interest" description="Disordered" evidence="13">
    <location>
        <begin position="124"/>
        <end position="495"/>
    </location>
</feature>
<dbReference type="Pfam" id="PF00855">
    <property type="entry name" value="PWWP"/>
    <property type="match status" value="1"/>
</dbReference>
<keyword evidence="4" id="KW-0963">Cytoplasm</keyword>
<evidence type="ECO:0000256" key="13">
    <source>
        <dbReference type="SAM" id="MobiDB-lite"/>
    </source>
</evidence>
<dbReference type="GO" id="GO:0006310">
    <property type="term" value="P:DNA recombination"/>
    <property type="evidence" value="ECO:0007669"/>
    <property type="project" value="UniProtKB-KW"/>
</dbReference>
<feature type="compositionally biased region" description="Basic and acidic residues" evidence="13">
    <location>
        <begin position="143"/>
        <end position="152"/>
    </location>
</feature>
<evidence type="ECO:0000256" key="2">
    <source>
        <dbReference type="ARBA" id="ARBA00004496"/>
    </source>
</evidence>
<evidence type="ECO:0000313" key="15">
    <source>
        <dbReference type="Ensembl" id="ENSXETP00000052142"/>
    </source>
</evidence>
<dbReference type="InterPro" id="IPR021567">
    <property type="entry name" value="LEDGF_IBD"/>
</dbReference>
<feature type="compositionally biased region" description="Polar residues" evidence="13">
    <location>
        <begin position="594"/>
        <end position="604"/>
    </location>
</feature>
<dbReference type="CDD" id="cd20149">
    <property type="entry name" value="PWWP_HDGFL2"/>
    <property type="match status" value="1"/>
</dbReference>
<evidence type="ECO:0000259" key="14">
    <source>
        <dbReference type="PROSITE" id="PS50812"/>
    </source>
</evidence>
<accession>A0A5S6NYZ4</accession>
<dbReference type="GO" id="GO:0005737">
    <property type="term" value="C:cytoplasm"/>
    <property type="evidence" value="ECO:0007669"/>
    <property type="project" value="UniProtKB-SubCell"/>
</dbReference>
<dbReference type="SUPFAM" id="SSF63748">
    <property type="entry name" value="Tudor/PWWP/MBT"/>
    <property type="match status" value="1"/>
</dbReference>
<dbReference type="FunCoup" id="A0A5S6NYZ4">
    <property type="interactions" value="2131"/>
</dbReference>
<feature type="compositionally biased region" description="Basic and acidic residues" evidence="13">
    <location>
        <begin position="245"/>
        <end position="267"/>
    </location>
</feature>
<feature type="compositionally biased region" description="Low complexity" evidence="13">
    <location>
        <begin position="126"/>
        <end position="140"/>
    </location>
</feature>
<dbReference type="SUPFAM" id="SSF140576">
    <property type="entry name" value="HIV integrase-binding domain"/>
    <property type="match status" value="1"/>
</dbReference>
<evidence type="ECO:0000256" key="1">
    <source>
        <dbReference type="ARBA" id="ARBA00004123"/>
    </source>
</evidence>
<keyword evidence="10" id="KW-0539">Nucleus</keyword>
<dbReference type="Ensembl" id="ENSXETT00000052142">
    <property type="protein sequence ID" value="ENSXETP00000052142"/>
    <property type="gene ID" value="ENSXETG00000024159"/>
</dbReference>
<keyword evidence="8" id="KW-0233">DNA recombination</keyword>
<feature type="compositionally biased region" description="Acidic residues" evidence="13">
    <location>
        <begin position="212"/>
        <end position="223"/>
    </location>
</feature>
<evidence type="ECO:0000256" key="6">
    <source>
        <dbReference type="ARBA" id="ARBA00022763"/>
    </source>
</evidence>
<proteinExistence type="inferred from homology"/>
<dbReference type="InParanoid" id="A0A5S6NYZ4"/>
<dbReference type="Pfam" id="PF11467">
    <property type="entry name" value="LEDGF"/>
    <property type="match status" value="1"/>
</dbReference>
<feature type="compositionally biased region" description="Basic and acidic residues" evidence="13">
    <location>
        <begin position="653"/>
        <end position="667"/>
    </location>
</feature>
<evidence type="ECO:0000256" key="10">
    <source>
        <dbReference type="ARBA" id="ARBA00023242"/>
    </source>
</evidence>
<dbReference type="GeneTree" id="ENSGT00940000153942"/>
<dbReference type="SMART" id="SM00293">
    <property type="entry name" value="PWWP"/>
    <property type="match status" value="1"/>
</dbReference>
<keyword evidence="9" id="KW-0234">DNA repair</keyword>
<reference evidence="15" key="1">
    <citation type="journal article" date="2010" name="Science">
        <title>The genome of the Western clawed frog Xenopus tropicalis.</title>
        <authorList>
            <person name="Hellsten U."/>
            <person name="Harland R.M."/>
            <person name="Gilchrist M.J."/>
            <person name="Hendrix D."/>
            <person name="Jurka J."/>
            <person name="Kapitonov V."/>
            <person name="Ovcharenko I."/>
            <person name="Putnam N.H."/>
            <person name="Shu S."/>
            <person name="Taher L."/>
            <person name="Blitz I.L."/>
            <person name="Blumberg B."/>
            <person name="Dichmann D.S."/>
            <person name="Dubchak I."/>
            <person name="Amaya E."/>
            <person name="Detter J.C."/>
            <person name="Fletcher R."/>
            <person name="Gerhard D.S."/>
            <person name="Goodstein D."/>
            <person name="Graves T."/>
            <person name="Grigoriev I.V."/>
            <person name="Grimwood J."/>
            <person name="Kawashima T."/>
            <person name="Lindquist E."/>
            <person name="Lucas S.M."/>
            <person name="Mead P.E."/>
            <person name="Mitros T."/>
            <person name="Ogino H."/>
            <person name="Ohta Y."/>
            <person name="Poliakov A.V."/>
            <person name="Pollet N."/>
            <person name="Robert J."/>
            <person name="Salamov A."/>
            <person name="Sater A.K."/>
            <person name="Schmutz J."/>
            <person name="Terry A."/>
            <person name="Vize P.D."/>
            <person name="Warren W.C."/>
            <person name="Wells D."/>
            <person name="Wills A."/>
            <person name="Wilson R.K."/>
            <person name="Zimmerman L.B."/>
            <person name="Zorn A.M."/>
            <person name="Grainger R."/>
            <person name="Grammer T."/>
            <person name="Khokha M.K."/>
            <person name="Richardson P.M."/>
            <person name="Rokhsar D.S."/>
        </authorList>
    </citation>
    <scope>NUCLEOTIDE SEQUENCE [LARGE SCALE GENOMIC DNA]</scope>
    <source>
        <strain evidence="15">Nigerian</strain>
    </source>
</reference>
<feature type="compositionally biased region" description="Low complexity" evidence="13">
    <location>
        <begin position="268"/>
        <end position="285"/>
    </location>
</feature>
<keyword evidence="6" id="KW-0227">DNA damage</keyword>
<keyword evidence="5" id="KW-0517">Myogenesis</keyword>
<feature type="region of interest" description="Disordered" evidence="13">
    <location>
        <begin position="593"/>
        <end position="688"/>
    </location>
</feature>
<dbReference type="InterPro" id="IPR000313">
    <property type="entry name" value="PWWP_dom"/>
</dbReference>
<feature type="compositionally biased region" description="Basic and acidic residues" evidence="13">
    <location>
        <begin position="418"/>
        <end position="427"/>
    </location>
</feature>
<evidence type="ECO:0000256" key="11">
    <source>
        <dbReference type="ARBA" id="ARBA00039350"/>
    </source>
</evidence>
<feature type="domain" description="PWWP" evidence="14">
    <location>
        <begin position="43"/>
        <end position="100"/>
    </location>
</feature>
<comment type="subcellular location">
    <subcellularLocation>
        <location evidence="2">Cytoplasm</location>
    </subcellularLocation>
    <subcellularLocation>
        <location evidence="1">Nucleus</location>
    </subcellularLocation>
</comment>
<dbReference type="GO" id="GO:0005634">
    <property type="term" value="C:nucleus"/>
    <property type="evidence" value="ECO:0007669"/>
    <property type="project" value="UniProtKB-SubCell"/>
</dbReference>